<dbReference type="FunFam" id="3.40.50.970:FF:000012">
    <property type="entry name" value="Pyruvate:ferredoxin (Flavodoxin) oxidoreductase"/>
    <property type="match status" value="1"/>
</dbReference>
<dbReference type="InterPro" id="IPR029061">
    <property type="entry name" value="THDP-binding"/>
</dbReference>
<dbReference type="Pfam" id="PF01855">
    <property type="entry name" value="POR_N"/>
    <property type="match status" value="1"/>
</dbReference>
<feature type="domain" description="Pyruvate:ferredoxin oxidoreductase core" evidence="11">
    <location>
        <begin position="273"/>
        <end position="356"/>
    </location>
</feature>
<keyword evidence="3" id="KW-0004">4Fe-4S</keyword>
<dbReference type="SUPFAM" id="SSF53323">
    <property type="entry name" value="Pyruvate-ferredoxin oxidoreductase, PFOR, domain III"/>
    <property type="match status" value="1"/>
</dbReference>
<dbReference type="InterPro" id="IPR002880">
    <property type="entry name" value="Pyrv_Fd/Flavodoxin_OxRdtase_N"/>
</dbReference>
<dbReference type="NCBIfam" id="TIGR02176">
    <property type="entry name" value="pyruv_ox_red"/>
    <property type="match status" value="1"/>
</dbReference>
<keyword evidence="12" id="KW-0670">Pyruvate</keyword>
<evidence type="ECO:0000313" key="13">
    <source>
        <dbReference type="Proteomes" id="UP000282321"/>
    </source>
</evidence>
<dbReference type="Pfam" id="PF17147">
    <property type="entry name" value="PFOR_II"/>
    <property type="match status" value="1"/>
</dbReference>
<dbReference type="InterPro" id="IPR011894">
    <property type="entry name" value="PorC_KorC"/>
</dbReference>
<dbReference type="SUPFAM" id="SSF52518">
    <property type="entry name" value="Thiamin diphosphate-binding fold (THDP-binding)"/>
    <property type="match status" value="1"/>
</dbReference>
<dbReference type="GO" id="GO:0022900">
    <property type="term" value="P:electron transport chain"/>
    <property type="evidence" value="ECO:0007669"/>
    <property type="project" value="InterPro"/>
</dbReference>
<keyword evidence="8" id="KW-0411">Iron-sulfur</keyword>
<dbReference type="NCBIfam" id="TIGR02175">
    <property type="entry name" value="PorC_KorC"/>
    <property type="match status" value="1"/>
</dbReference>
<feature type="domain" description="Pyruvate flavodoxin/ferredoxin oxidoreductase pyrimidine binding" evidence="10">
    <location>
        <begin position="22"/>
        <end position="251"/>
    </location>
</feature>
<comment type="caution">
    <text evidence="12">The sequence shown here is derived from an EMBL/GenBank/DDBJ whole genome shotgun (WGS) entry which is preliminary data.</text>
</comment>
<keyword evidence="7" id="KW-0408">Iron</keyword>
<evidence type="ECO:0000259" key="10">
    <source>
        <dbReference type="Pfam" id="PF01855"/>
    </source>
</evidence>
<dbReference type="GO" id="GO:0051539">
    <property type="term" value="F:4 iron, 4 sulfur cluster binding"/>
    <property type="evidence" value="ECO:0007669"/>
    <property type="project" value="UniProtKB-KW"/>
</dbReference>
<name>A0A660S4K6_UNCT6</name>
<feature type="non-terminal residue" evidence="12">
    <location>
        <position position="665"/>
    </location>
</feature>
<dbReference type="GO" id="GO:0005506">
    <property type="term" value="F:iron ion binding"/>
    <property type="evidence" value="ECO:0007669"/>
    <property type="project" value="InterPro"/>
</dbReference>
<comment type="similarity">
    <text evidence="1">Belongs to the pyruvate:ferredoxin/flavodoxin oxidoreductase family.</text>
</comment>
<evidence type="ECO:0000256" key="8">
    <source>
        <dbReference type="ARBA" id="ARBA00023014"/>
    </source>
</evidence>
<dbReference type="CDD" id="cd07034">
    <property type="entry name" value="TPP_PYR_PFOR_IOR-alpha_like"/>
    <property type="match status" value="1"/>
</dbReference>
<evidence type="ECO:0000259" key="11">
    <source>
        <dbReference type="Pfam" id="PF17147"/>
    </source>
</evidence>
<dbReference type="InterPro" id="IPR019752">
    <property type="entry name" value="Pyrv/ketoisovalerate_OxRed_cat"/>
</dbReference>
<evidence type="ECO:0000256" key="2">
    <source>
        <dbReference type="ARBA" id="ARBA00022448"/>
    </source>
</evidence>
<evidence type="ECO:0000256" key="3">
    <source>
        <dbReference type="ARBA" id="ARBA00022485"/>
    </source>
</evidence>
<dbReference type="SUPFAM" id="SSF52922">
    <property type="entry name" value="TK C-terminal domain-like"/>
    <property type="match status" value="1"/>
</dbReference>
<dbReference type="InterPro" id="IPR050722">
    <property type="entry name" value="Pyruvate:ferred/Flavod_OxRd"/>
</dbReference>
<evidence type="ECO:0000256" key="5">
    <source>
        <dbReference type="ARBA" id="ARBA00022982"/>
    </source>
</evidence>
<dbReference type="Gene3D" id="3.40.50.970">
    <property type="match status" value="1"/>
</dbReference>
<reference evidence="12 13" key="1">
    <citation type="submission" date="2018-06" db="EMBL/GenBank/DDBJ databases">
        <title>Extensive metabolic versatility and redundancy in microbially diverse, dynamic hydrothermal sediments.</title>
        <authorList>
            <person name="Dombrowski N."/>
            <person name="Teske A."/>
            <person name="Baker B.J."/>
        </authorList>
    </citation>
    <scope>NUCLEOTIDE SEQUENCE [LARGE SCALE GENOMIC DNA]</scope>
    <source>
        <strain evidence="12">B35_G9</strain>
    </source>
</reference>
<dbReference type="PANTHER" id="PTHR32154:SF0">
    <property type="entry name" value="PYRUVATE-FLAVODOXIN OXIDOREDUCTASE-RELATED"/>
    <property type="match status" value="1"/>
</dbReference>
<sequence>MAKYSNAPKATMDGNTACTHSAYLTSENIAIYPITPSSPMGEIADAKAAAGEKNFLGHVPLVVEMQAEGGAAGAVHGALSVGALTTTFTASQGLLLMIPNMYKIAGELTPTVFNVAARSLSAQALSIFGDHQDVMATRDTGFALLASSNPQEAMDFAAIAARATLLSRVPFLHFFDGFRTSHEIQKVTTLPVEFFKEYMPLETIYAKRKRGMNPLEPTIRGTAQNPDYYFQGREAVNKYYDKAYDIVKDSMKLFGKLTGRKYKPFEYVGAKDAKYVIVIMGSGCDTVEETVHWLIKNKKEKIGVLKVRLFRPFNSIEIVKAIPETVKSIAVLDRTKSAGTDGEPLYRDVKTAFANAMLGFDKYPKRKNVIVVGGRYGLSSKEFSPSMVYAVFEHLKNLNKTDKSKWNNFTVGITDDVTHRSLAIKKLINTQNEDSYEAKFYGLGSDGTVGANKNSIKMIGDNTNKYVQGYFVYDSKKAGAVTISHLRFSSKPLKSHYLIEHPNFVAVHNPSFLTKFNVLEGIKENGTFLLNTNVPKDKVWESIPENLQKIIIDKKIKVYAIDAFKIALEEGLGGRINTTMQAAFFKISKVLSEKIWKSDLEERIKKTYGKKGHEIVDSNIKALHRGYKDIFEVKIGKIGSTVKPVEHDFKFPDKKVKAYYEEIMK</sequence>
<dbReference type="AlphaFoldDB" id="A0A660S4K6"/>
<dbReference type="FunFam" id="3.40.920.10:FF:000001">
    <property type="entry name" value="Pyruvate:ferredoxin (Flavodoxin) oxidoreductase"/>
    <property type="match status" value="1"/>
</dbReference>
<dbReference type="EMBL" id="QNBC01000156">
    <property type="protein sequence ID" value="RKX64498.1"/>
    <property type="molecule type" value="Genomic_DNA"/>
</dbReference>
<keyword evidence="2" id="KW-0813">Transport</keyword>
<evidence type="ECO:0000259" key="9">
    <source>
        <dbReference type="Pfam" id="PF01558"/>
    </source>
</evidence>
<dbReference type="Gene3D" id="3.40.920.10">
    <property type="entry name" value="Pyruvate-ferredoxin oxidoreductase, PFOR, domain III"/>
    <property type="match status" value="1"/>
</dbReference>
<evidence type="ECO:0000256" key="1">
    <source>
        <dbReference type="ARBA" id="ARBA00009032"/>
    </source>
</evidence>
<evidence type="ECO:0000256" key="6">
    <source>
        <dbReference type="ARBA" id="ARBA00023002"/>
    </source>
</evidence>
<dbReference type="Pfam" id="PF01558">
    <property type="entry name" value="POR"/>
    <property type="match status" value="1"/>
</dbReference>
<evidence type="ECO:0000256" key="7">
    <source>
        <dbReference type="ARBA" id="ARBA00023004"/>
    </source>
</evidence>
<evidence type="ECO:0000256" key="4">
    <source>
        <dbReference type="ARBA" id="ARBA00022723"/>
    </source>
</evidence>
<dbReference type="FunFam" id="3.40.50.920:FF:000007">
    <property type="entry name" value="Pyruvate:ferredoxin (Flavodoxin) oxidoreductase"/>
    <property type="match status" value="1"/>
</dbReference>
<dbReference type="GO" id="GO:0016625">
    <property type="term" value="F:oxidoreductase activity, acting on the aldehyde or oxo group of donors, iron-sulfur protein as acceptor"/>
    <property type="evidence" value="ECO:0007669"/>
    <property type="project" value="InterPro"/>
</dbReference>
<dbReference type="InterPro" id="IPR009014">
    <property type="entry name" value="Transketo_C/PFOR_II"/>
</dbReference>
<dbReference type="InterPro" id="IPR002869">
    <property type="entry name" value="Pyrv_flavodox_OxRed_cen"/>
</dbReference>
<keyword evidence="6" id="KW-0560">Oxidoreductase</keyword>
<feature type="domain" description="Pyruvate/ketoisovalerate oxidoreductase catalytic" evidence="9">
    <location>
        <begin position="444"/>
        <end position="627"/>
    </location>
</feature>
<protein>
    <submittedName>
        <fullName evidence="12">Pyruvate:ferredoxin (Flavodoxin) oxidoreductase</fullName>
    </submittedName>
</protein>
<dbReference type="InterPro" id="IPR011895">
    <property type="entry name" value="Pyrv_flavodox_OxRed"/>
</dbReference>
<evidence type="ECO:0000313" key="12">
    <source>
        <dbReference type="EMBL" id="RKX64498.1"/>
    </source>
</evidence>
<proteinExistence type="inferred from homology"/>
<keyword evidence="5" id="KW-0249">Electron transport</keyword>
<dbReference type="PANTHER" id="PTHR32154">
    <property type="entry name" value="PYRUVATE-FLAVODOXIN OXIDOREDUCTASE-RELATED"/>
    <property type="match status" value="1"/>
</dbReference>
<dbReference type="Proteomes" id="UP000282321">
    <property type="component" value="Unassembled WGS sequence"/>
</dbReference>
<dbReference type="GO" id="GO:0006979">
    <property type="term" value="P:response to oxidative stress"/>
    <property type="evidence" value="ECO:0007669"/>
    <property type="project" value="TreeGrafter"/>
</dbReference>
<accession>A0A660S4K6</accession>
<dbReference type="Gene3D" id="3.40.50.920">
    <property type="match status" value="1"/>
</dbReference>
<keyword evidence="4" id="KW-0479">Metal-binding</keyword>
<dbReference type="InterPro" id="IPR033412">
    <property type="entry name" value="PFOR_II"/>
</dbReference>
<organism evidence="12 13">
    <name type="scientific">candidate division TA06 bacterium</name>
    <dbReference type="NCBI Taxonomy" id="2250710"/>
    <lineage>
        <taxon>Bacteria</taxon>
        <taxon>Bacteria division TA06</taxon>
    </lineage>
</organism>
<gene>
    <name evidence="12" type="primary">nifJ</name>
    <name evidence="12" type="ORF">DRP44_08210</name>
</gene>